<keyword evidence="4" id="KW-1185">Reference proteome</keyword>
<dbReference type="PANTHER" id="PTHR43048:SF3">
    <property type="entry name" value="METHYLMALONYL-COA EPIMERASE, MITOCHONDRIAL"/>
    <property type="match status" value="1"/>
</dbReference>
<dbReference type="PANTHER" id="PTHR43048">
    <property type="entry name" value="METHYLMALONYL-COA EPIMERASE"/>
    <property type="match status" value="1"/>
</dbReference>
<reference evidence="4" key="1">
    <citation type="journal article" date="2019" name="Int. J. Syst. Evol. Microbiol.">
        <title>The Global Catalogue of Microorganisms (GCM) 10K type strain sequencing project: providing services to taxonomists for standard genome sequencing and annotation.</title>
        <authorList>
            <consortium name="The Broad Institute Genomics Platform"/>
            <consortium name="The Broad Institute Genome Sequencing Center for Infectious Disease"/>
            <person name="Wu L."/>
            <person name="Ma J."/>
        </authorList>
    </citation>
    <scope>NUCLEOTIDE SEQUENCE [LARGE SCALE GENOMIC DNA]</scope>
    <source>
        <strain evidence="4">CGMCC 4.7241</strain>
    </source>
</reference>
<protein>
    <submittedName>
        <fullName evidence="3">VOC family protein</fullName>
    </submittedName>
</protein>
<dbReference type="EMBL" id="JBHRZH010000037">
    <property type="protein sequence ID" value="MFC3765365.1"/>
    <property type="molecule type" value="Genomic_DNA"/>
</dbReference>
<evidence type="ECO:0000313" key="3">
    <source>
        <dbReference type="EMBL" id="MFC3765365.1"/>
    </source>
</evidence>
<keyword evidence="1" id="KW-0479">Metal-binding</keyword>
<dbReference type="SUPFAM" id="SSF54593">
    <property type="entry name" value="Glyoxalase/Bleomycin resistance protein/Dihydroxybiphenyl dioxygenase"/>
    <property type="match status" value="1"/>
</dbReference>
<feature type="domain" description="VOC" evidence="2">
    <location>
        <begin position="8"/>
        <end position="145"/>
    </location>
</feature>
<evidence type="ECO:0000313" key="4">
    <source>
        <dbReference type="Proteomes" id="UP001595699"/>
    </source>
</evidence>
<name>A0ABV7YJ32_9ACTN</name>
<dbReference type="PROSITE" id="PS51819">
    <property type="entry name" value="VOC"/>
    <property type="match status" value="1"/>
</dbReference>
<dbReference type="InterPro" id="IPR037523">
    <property type="entry name" value="VOC_core"/>
</dbReference>
<evidence type="ECO:0000256" key="1">
    <source>
        <dbReference type="ARBA" id="ARBA00022723"/>
    </source>
</evidence>
<dbReference type="RefSeq" id="WP_205121250.1">
    <property type="nucleotide sequence ID" value="NZ_JAFBCM010000001.1"/>
</dbReference>
<sequence length="147" mass="15954">MGVRFPRRLHHVGITVNDLPRSVRFWAELTGGTASEIKTVDAPHLSTLLDYRDVRLQVATVKVSETLTIELLRYVSEPADPYDPGTAHPGNVHVCFDVDDMSASWEHAVRCGAVPVGDGPVDVPSGGQLAYLRTVDGASIELRAIPI</sequence>
<organism evidence="3 4">
    <name type="scientific">Tenggerimyces flavus</name>
    <dbReference type="NCBI Taxonomy" id="1708749"/>
    <lineage>
        <taxon>Bacteria</taxon>
        <taxon>Bacillati</taxon>
        <taxon>Actinomycetota</taxon>
        <taxon>Actinomycetes</taxon>
        <taxon>Propionibacteriales</taxon>
        <taxon>Nocardioidaceae</taxon>
        <taxon>Tenggerimyces</taxon>
    </lineage>
</organism>
<accession>A0ABV7YJ32</accession>
<dbReference type="Gene3D" id="3.10.180.10">
    <property type="entry name" value="2,3-Dihydroxybiphenyl 1,2-Dioxygenase, domain 1"/>
    <property type="match status" value="1"/>
</dbReference>
<gene>
    <name evidence="3" type="ORF">ACFOUW_31335</name>
</gene>
<evidence type="ECO:0000259" key="2">
    <source>
        <dbReference type="PROSITE" id="PS51819"/>
    </source>
</evidence>
<proteinExistence type="predicted"/>
<comment type="caution">
    <text evidence="3">The sequence shown here is derived from an EMBL/GenBank/DDBJ whole genome shotgun (WGS) entry which is preliminary data.</text>
</comment>
<dbReference type="InterPro" id="IPR051785">
    <property type="entry name" value="MMCE/EMCE_epimerase"/>
</dbReference>
<dbReference type="Pfam" id="PF13669">
    <property type="entry name" value="Glyoxalase_4"/>
    <property type="match status" value="1"/>
</dbReference>
<dbReference type="Proteomes" id="UP001595699">
    <property type="component" value="Unassembled WGS sequence"/>
</dbReference>
<dbReference type="InterPro" id="IPR029068">
    <property type="entry name" value="Glyas_Bleomycin-R_OHBP_Dase"/>
</dbReference>